<dbReference type="PROSITE" id="PS51257">
    <property type="entry name" value="PROKAR_LIPOPROTEIN"/>
    <property type="match status" value="1"/>
</dbReference>
<feature type="compositionally biased region" description="Low complexity" evidence="4">
    <location>
        <begin position="198"/>
        <end position="211"/>
    </location>
</feature>
<dbReference type="Proteomes" id="UP000239549">
    <property type="component" value="Unassembled WGS sequence"/>
</dbReference>
<dbReference type="EMBL" id="BFAV01000172">
    <property type="protein sequence ID" value="GBF35541.1"/>
    <property type="molecule type" value="Genomic_DNA"/>
</dbReference>
<evidence type="ECO:0000259" key="5">
    <source>
        <dbReference type="Pfam" id="PF13407"/>
    </source>
</evidence>
<dbReference type="Gene3D" id="3.40.50.2300">
    <property type="match status" value="3"/>
</dbReference>
<dbReference type="SUPFAM" id="SSF53822">
    <property type="entry name" value="Periplasmic binding protein-like I"/>
    <property type="match status" value="2"/>
</dbReference>
<sequence length="510" mass="52952">MMVLPLRTIITGLLFSCITTVGLAGCGGRGGPESKPLSPPTKIAVCVADMERDGNKIIKKVMEERKKKEKLDITWLDAGNDPLRQAGQLEKLAGQKVKAVVLQPVDPQDGARLLRSLVEKNIKVVALETLPVDAPVEAYIASDHVLAGRLMAEYVINAVRKRNGLPVAPGEPGTAGETENRQTQSGQGAAPGGGQGQQQGQSRQQNQSQQQGAGGGQQTGGQQAAGAGAVPPEAQLRGRQAANVVLLAGDPGDSASREIAAAARAVLADSQWARVVAEYNHFRGDPAQVPFNLQQALAANKNGIDAVIATDSRLALSAVDVLKAAGLNNSVLTVGVGADKKASDALAAGEHDAEVDTRPDLLGQYALDAAVGLAKDDRWQYDGQSTSGSYSVPSRITPVRLVQPQNIYLLKQRWAGIKDTGKEKQDGGGQGGGGSSGGSGSGEQQASQGDRQGQQGQQGQKTMLKITTMDGKTVEVQINGQVKKIEATDGGQGQQGQGGQEQQEGGQGGQ</sequence>
<dbReference type="Pfam" id="PF13407">
    <property type="entry name" value="Peripla_BP_4"/>
    <property type="match status" value="2"/>
</dbReference>
<evidence type="ECO:0000256" key="2">
    <source>
        <dbReference type="ARBA" id="ARBA00007639"/>
    </source>
</evidence>
<proteinExistence type="inferred from homology"/>
<dbReference type="RefSeq" id="WP_104373602.1">
    <property type="nucleotide sequence ID" value="NZ_BFAV01000172.1"/>
</dbReference>
<keyword evidence="7" id="KW-1185">Reference proteome</keyword>
<comment type="caution">
    <text evidence="6">The sequence shown here is derived from an EMBL/GenBank/DDBJ whole genome shotgun (WGS) entry which is preliminary data.</text>
</comment>
<accession>A0A2L2XNJ8</accession>
<dbReference type="InterPro" id="IPR025997">
    <property type="entry name" value="SBP_2_dom"/>
</dbReference>
<evidence type="ECO:0000256" key="1">
    <source>
        <dbReference type="ARBA" id="ARBA00004196"/>
    </source>
</evidence>
<feature type="compositionally biased region" description="Gly residues" evidence="4">
    <location>
        <begin position="427"/>
        <end position="441"/>
    </location>
</feature>
<keyword evidence="3" id="KW-0732">Signal</keyword>
<dbReference type="PANTHER" id="PTHR46847">
    <property type="entry name" value="D-ALLOSE-BINDING PERIPLASMIC PROTEIN-RELATED"/>
    <property type="match status" value="1"/>
</dbReference>
<evidence type="ECO:0000256" key="4">
    <source>
        <dbReference type="SAM" id="MobiDB-lite"/>
    </source>
</evidence>
<dbReference type="PANTHER" id="PTHR46847:SF1">
    <property type="entry name" value="D-ALLOSE-BINDING PERIPLASMIC PROTEIN-RELATED"/>
    <property type="match status" value="1"/>
</dbReference>
<dbReference type="InterPro" id="IPR028082">
    <property type="entry name" value="Peripla_BP_I"/>
</dbReference>
<organism evidence="6 7">
    <name type="scientific">Desulfocucumis palustris</name>
    <dbReference type="NCBI Taxonomy" id="1898651"/>
    <lineage>
        <taxon>Bacteria</taxon>
        <taxon>Bacillati</taxon>
        <taxon>Bacillota</taxon>
        <taxon>Clostridia</taxon>
        <taxon>Eubacteriales</taxon>
        <taxon>Desulfocucumaceae</taxon>
        <taxon>Desulfocucumis</taxon>
    </lineage>
</organism>
<name>A0A2L2XNJ8_9FIRM</name>
<dbReference type="AlphaFoldDB" id="A0A2L2XNJ8"/>
<dbReference type="GO" id="GO:0030313">
    <property type="term" value="C:cell envelope"/>
    <property type="evidence" value="ECO:0007669"/>
    <property type="project" value="UniProtKB-SubCell"/>
</dbReference>
<feature type="region of interest" description="Disordered" evidence="4">
    <location>
        <begin position="484"/>
        <end position="510"/>
    </location>
</feature>
<gene>
    <name evidence="6" type="ORF">DCCM_4670</name>
</gene>
<feature type="compositionally biased region" description="Low complexity" evidence="4">
    <location>
        <begin position="220"/>
        <end position="229"/>
    </location>
</feature>
<evidence type="ECO:0000256" key="3">
    <source>
        <dbReference type="ARBA" id="ARBA00022729"/>
    </source>
</evidence>
<reference evidence="7" key="1">
    <citation type="submission" date="2018-02" db="EMBL/GenBank/DDBJ databases">
        <title>Genome sequence of Desulfocucumis palustris strain NAW-5.</title>
        <authorList>
            <person name="Watanabe M."/>
            <person name="Kojima H."/>
            <person name="Fukui M."/>
        </authorList>
    </citation>
    <scope>NUCLEOTIDE SEQUENCE [LARGE SCALE GENOMIC DNA]</scope>
    <source>
        <strain evidence="7">NAW-5</strain>
    </source>
</reference>
<comment type="subcellular location">
    <subcellularLocation>
        <location evidence="1">Cell envelope</location>
    </subcellularLocation>
</comment>
<evidence type="ECO:0000313" key="7">
    <source>
        <dbReference type="Proteomes" id="UP000239549"/>
    </source>
</evidence>
<comment type="similarity">
    <text evidence="2">Belongs to the bacterial solute-binding protein 2 family.</text>
</comment>
<dbReference type="GO" id="GO:0030246">
    <property type="term" value="F:carbohydrate binding"/>
    <property type="evidence" value="ECO:0007669"/>
    <property type="project" value="UniProtKB-ARBA"/>
</dbReference>
<feature type="compositionally biased region" description="Low complexity" evidence="4">
    <location>
        <begin position="442"/>
        <end position="460"/>
    </location>
</feature>
<feature type="region of interest" description="Disordered" evidence="4">
    <location>
        <begin position="164"/>
        <end position="232"/>
    </location>
</feature>
<feature type="region of interest" description="Disordered" evidence="4">
    <location>
        <begin position="420"/>
        <end position="472"/>
    </location>
</feature>
<feature type="domain" description="Periplasmic binding protein" evidence="5">
    <location>
        <begin position="237"/>
        <end position="375"/>
    </location>
</feature>
<protein>
    <submittedName>
        <fullName evidence="6">Xylose ABC transporter, periplasmic xylose-binding protein XylF</fullName>
    </submittedName>
</protein>
<feature type="compositionally biased region" description="Gly residues" evidence="4">
    <location>
        <begin position="490"/>
        <end position="510"/>
    </location>
</feature>
<feature type="domain" description="Periplasmic binding protein" evidence="5">
    <location>
        <begin position="44"/>
        <end position="173"/>
    </location>
</feature>
<dbReference type="OrthoDB" id="1804063at2"/>
<evidence type="ECO:0000313" key="6">
    <source>
        <dbReference type="EMBL" id="GBF35541.1"/>
    </source>
</evidence>